<dbReference type="GO" id="GO:0016758">
    <property type="term" value="F:hexosyltransferase activity"/>
    <property type="evidence" value="ECO:0007669"/>
    <property type="project" value="TreeGrafter"/>
</dbReference>
<dbReference type="PANTHER" id="PTHR45947:SF3">
    <property type="entry name" value="SULFOQUINOVOSYL TRANSFERASE SQD2"/>
    <property type="match status" value="1"/>
</dbReference>
<dbReference type="OrthoDB" id="9802525at2"/>
<dbReference type="GO" id="GO:1901137">
    <property type="term" value="P:carbohydrate derivative biosynthetic process"/>
    <property type="evidence" value="ECO:0007669"/>
    <property type="project" value="UniProtKB-ARBA"/>
</dbReference>
<reference evidence="6 7" key="1">
    <citation type="submission" date="2019-06" db="EMBL/GenBank/DDBJ databases">
        <title>Sequencing the genomes of 1000 actinobacteria strains.</title>
        <authorList>
            <person name="Klenk H.-P."/>
        </authorList>
    </citation>
    <scope>NUCLEOTIDE SEQUENCE [LARGE SCALE GENOMIC DNA]</scope>
    <source>
        <strain evidence="6 7">DSM 24617</strain>
    </source>
</reference>
<dbReference type="Gene3D" id="3.40.50.2000">
    <property type="entry name" value="Glycogen Phosphorylase B"/>
    <property type="match status" value="2"/>
</dbReference>
<dbReference type="PANTHER" id="PTHR45947">
    <property type="entry name" value="SULFOQUINOVOSYL TRANSFERASE SQD2"/>
    <property type="match status" value="1"/>
</dbReference>
<name>A0A542XE95_9MICO</name>
<organism evidence="6 7">
    <name type="scientific">Barrientosiimonas humi</name>
    <dbReference type="NCBI Taxonomy" id="999931"/>
    <lineage>
        <taxon>Bacteria</taxon>
        <taxon>Bacillati</taxon>
        <taxon>Actinomycetota</taxon>
        <taxon>Actinomycetes</taxon>
        <taxon>Micrococcales</taxon>
        <taxon>Dermacoccaceae</taxon>
        <taxon>Barrientosiimonas</taxon>
    </lineage>
</organism>
<dbReference type="RefSeq" id="WP_142006204.1">
    <property type="nucleotide sequence ID" value="NZ_CAJTBP010000001.1"/>
</dbReference>
<evidence type="ECO:0000256" key="1">
    <source>
        <dbReference type="ARBA" id="ARBA00021292"/>
    </source>
</evidence>
<comment type="caution">
    <text evidence="6">The sequence shown here is derived from an EMBL/GenBank/DDBJ whole genome shotgun (WGS) entry which is preliminary data.</text>
</comment>
<dbReference type="Pfam" id="PF13439">
    <property type="entry name" value="Glyco_transf_4"/>
    <property type="match status" value="1"/>
</dbReference>
<proteinExistence type="predicted"/>
<accession>A0A542XE95</accession>
<evidence type="ECO:0000313" key="7">
    <source>
        <dbReference type="Proteomes" id="UP000318336"/>
    </source>
</evidence>
<evidence type="ECO:0000313" key="6">
    <source>
        <dbReference type="EMBL" id="TQL34147.1"/>
    </source>
</evidence>
<dbReference type="Pfam" id="PF00534">
    <property type="entry name" value="Glycos_transf_1"/>
    <property type="match status" value="1"/>
</dbReference>
<evidence type="ECO:0000256" key="3">
    <source>
        <dbReference type="ARBA" id="ARBA00022679"/>
    </source>
</evidence>
<sequence>MRVALLSDCYLPRLGGIEVQVHDLARSLRQAGHEAVVVTATQGPDEPIDDVPVERLAIPLPGGVPVNPLAPPKVRRLLLDGGFDVAHVHMGVVSPFAMDSMRVALGVGIPTVATWHCVLAHAAPLVDAAGYVERWADRGAELTAVSQVAAAPLRRMSGGAPVSVLPNGIDVARWSPGPRPEASTGSLRVVTAMRLALRKRPLDLVKVVARARELAPGADLRLEILGEGPQRRRLEAWSARHGAQEWLSLPGRVTREELHRRYLASDVYVAPAELEAFGIAALEARASGLPVVGPRRSGITEFVADGRDGLLVDDDEQFAQALARLATDADLRDRLGAYARSTPVRQDWGEVVAQTVQAYGRARA</sequence>
<feature type="domain" description="Glycosyltransferase subfamily 4-like N-terminal" evidence="5">
    <location>
        <begin position="15"/>
        <end position="173"/>
    </location>
</feature>
<protein>
    <recommendedName>
        <fullName evidence="1">D-inositol 3-phosphate glycosyltransferase</fullName>
    </recommendedName>
</protein>
<evidence type="ECO:0000259" key="5">
    <source>
        <dbReference type="Pfam" id="PF13439"/>
    </source>
</evidence>
<keyword evidence="3 6" id="KW-0808">Transferase</keyword>
<dbReference type="InterPro" id="IPR028098">
    <property type="entry name" value="Glyco_trans_4-like_N"/>
</dbReference>
<keyword evidence="7" id="KW-1185">Reference proteome</keyword>
<gene>
    <name evidence="6" type="ORF">FB554_2307</name>
</gene>
<feature type="domain" description="Glycosyl transferase family 1" evidence="4">
    <location>
        <begin position="186"/>
        <end position="341"/>
    </location>
</feature>
<dbReference type="SUPFAM" id="SSF53756">
    <property type="entry name" value="UDP-Glycosyltransferase/glycogen phosphorylase"/>
    <property type="match status" value="1"/>
</dbReference>
<evidence type="ECO:0000256" key="2">
    <source>
        <dbReference type="ARBA" id="ARBA00022676"/>
    </source>
</evidence>
<keyword evidence="2" id="KW-0328">Glycosyltransferase</keyword>
<dbReference type="EMBL" id="VFOK01000001">
    <property type="protein sequence ID" value="TQL34147.1"/>
    <property type="molecule type" value="Genomic_DNA"/>
</dbReference>
<dbReference type="Proteomes" id="UP000318336">
    <property type="component" value="Unassembled WGS sequence"/>
</dbReference>
<dbReference type="CDD" id="cd03801">
    <property type="entry name" value="GT4_PimA-like"/>
    <property type="match status" value="1"/>
</dbReference>
<evidence type="ECO:0000259" key="4">
    <source>
        <dbReference type="Pfam" id="PF00534"/>
    </source>
</evidence>
<dbReference type="AlphaFoldDB" id="A0A542XE95"/>
<dbReference type="InterPro" id="IPR050194">
    <property type="entry name" value="Glycosyltransferase_grp1"/>
</dbReference>
<dbReference type="InterPro" id="IPR001296">
    <property type="entry name" value="Glyco_trans_1"/>
</dbReference>